<protein>
    <submittedName>
        <fullName evidence="1">Uncharacterized protein</fullName>
    </submittedName>
</protein>
<keyword evidence="2" id="KW-1185">Reference proteome</keyword>
<organism evidence="1 2">
    <name type="scientific">Melastoma candidum</name>
    <dbReference type="NCBI Taxonomy" id="119954"/>
    <lineage>
        <taxon>Eukaryota</taxon>
        <taxon>Viridiplantae</taxon>
        <taxon>Streptophyta</taxon>
        <taxon>Embryophyta</taxon>
        <taxon>Tracheophyta</taxon>
        <taxon>Spermatophyta</taxon>
        <taxon>Magnoliopsida</taxon>
        <taxon>eudicotyledons</taxon>
        <taxon>Gunneridae</taxon>
        <taxon>Pentapetalae</taxon>
        <taxon>rosids</taxon>
        <taxon>malvids</taxon>
        <taxon>Myrtales</taxon>
        <taxon>Melastomataceae</taxon>
        <taxon>Melastomatoideae</taxon>
        <taxon>Melastomateae</taxon>
        <taxon>Melastoma</taxon>
    </lineage>
</organism>
<accession>A0ACB9RDU9</accession>
<evidence type="ECO:0000313" key="2">
    <source>
        <dbReference type="Proteomes" id="UP001057402"/>
    </source>
</evidence>
<evidence type="ECO:0000313" key="1">
    <source>
        <dbReference type="EMBL" id="KAI4376673.1"/>
    </source>
</evidence>
<comment type="caution">
    <text evidence="1">The sequence shown here is derived from an EMBL/GenBank/DDBJ whole genome shotgun (WGS) entry which is preliminary data.</text>
</comment>
<dbReference type="Proteomes" id="UP001057402">
    <property type="component" value="Chromosome 4"/>
</dbReference>
<proteinExistence type="predicted"/>
<dbReference type="EMBL" id="CM042883">
    <property type="protein sequence ID" value="KAI4376673.1"/>
    <property type="molecule type" value="Genomic_DNA"/>
</dbReference>
<name>A0ACB9RDU9_9MYRT</name>
<reference evidence="2" key="1">
    <citation type="journal article" date="2023" name="Front. Plant Sci.">
        <title>Chromosomal-level genome assembly of Melastoma candidum provides insights into trichome evolution.</title>
        <authorList>
            <person name="Zhong Y."/>
            <person name="Wu W."/>
            <person name="Sun C."/>
            <person name="Zou P."/>
            <person name="Liu Y."/>
            <person name="Dai S."/>
            <person name="Zhou R."/>
        </authorList>
    </citation>
    <scope>NUCLEOTIDE SEQUENCE [LARGE SCALE GENOMIC DNA]</scope>
</reference>
<sequence>MKGATPKQPAISSHKAALRSISVQRSTFVFSSDNGTGFTFPVPAYQAAFPEPPTRSIILASSSDSLPPPLGVVSPTPSYAFGTKRTSTPLVFSFPSTSSSSMNVSSSDLNFTFGSPSKKRISFSSSRKNLVCC</sequence>
<gene>
    <name evidence="1" type="ORF">MLD38_014410</name>
</gene>